<feature type="compositionally biased region" description="Basic and acidic residues" evidence="7">
    <location>
        <begin position="208"/>
        <end position="218"/>
    </location>
</feature>
<feature type="region of interest" description="Disordered" evidence="7">
    <location>
        <begin position="1"/>
        <end position="283"/>
    </location>
</feature>
<reference evidence="9 10" key="1">
    <citation type="submission" date="2017-10" db="EMBL/GenBank/DDBJ databases">
        <title>Comparative genomics in systemic dimorphic fungi from Ajellomycetaceae.</title>
        <authorList>
            <person name="Munoz J.F."/>
            <person name="Mcewen J.G."/>
            <person name="Clay O.K."/>
            <person name="Cuomo C.A."/>
        </authorList>
    </citation>
    <scope>NUCLEOTIDE SEQUENCE [LARGE SCALE GENOMIC DNA]</scope>
    <source>
        <strain evidence="9 10">UAMH5409</strain>
    </source>
</reference>
<evidence type="ECO:0000256" key="7">
    <source>
        <dbReference type="SAM" id="MobiDB-lite"/>
    </source>
</evidence>
<keyword evidence="10" id="KW-1185">Reference proteome</keyword>
<dbReference type="AlphaFoldDB" id="A0A2B7Y2G6"/>
<evidence type="ECO:0000256" key="1">
    <source>
        <dbReference type="ARBA" id="ARBA00004406"/>
    </source>
</evidence>
<sequence>MPLLVAKAAPKPLSRSPITAAEPLQFLPRPQHKQHQHPTQQPRRPTPFPVHAIYHRGRLKTPSTLISPSSPSSQTLPPLHPPPFNLLNPRTNRFPEDLQIPPTNAAVPRDALSSHPFAPVSASPPHPGSGTLSTTFPATPSDGYPLLTIPEQRRSRQQPSPTSLLVERSVADTESGRASIGLPPSHRRSGVWENMNLGNDTVISGGRQRNEDNIRRPDAALLRPNGLFLGETNKSNHPDDHPDVPRHVPSQNSLRSQTLATYPSGNGNHSSGGGGADGDVAEELAWGPSHPCFPHMNPHVPVSSPEYHNTRIIRIRRDWMVKGDLAPTFSNLYPEILDPLLPEHEFRTVIAKINNELIAAFDPYSPRNWIDGAIGLVTGWVWDDVGANGIKGRLKSVEQWLENWNATVGLKEGVKIWSLRSTGYMSVDIEIPDPKVGIVESEAASAPGTRPDTGRNTDQLYLRSDG</sequence>
<dbReference type="STRING" id="1447875.A0A2B7Y2G6"/>
<keyword evidence="6" id="KW-0472">Membrane</keyword>
<evidence type="ECO:0000256" key="3">
    <source>
        <dbReference type="ARBA" id="ARBA00011396"/>
    </source>
</evidence>
<dbReference type="InterPro" id="IPR019383">
    <property type="entry name" value="Golgin_A_7/ERF4"/>
</dbReference>
<dbReference type="InterPro" id="IPR051371">
    <property type="entry name" value="Ras_palmitoyltransferase"/>
</dbReference>
<evidence type="ECO:0000259" key="8">
    <source>
        <dbReference type="Pfam" id="PF10256"/>
    </source>
</evidence>
<organism evidence="9 10">
    <name type="scientific">Helicocarpus griseus UAMH5409</name>
    <dbReference type="NCBI Taxonomy" id="1447875"/>
    <lineage>
        <taxon>Eukaryota</taxon>
        <taxon>Fungi</taxon>
        <taxon>Dikarya</taxon>
        <taxon>Ascomycota</taxon>
        <taxon>Pezizomycotina</taxon>
        <taxon>Eurotiomycetes</taxon>
        <taxon>Eurotiomycetidae</taxon>
        <taxon>Onygenales</taxon>
        <taxon>Ajellomycetaceae</taxon>
        <taxon>Helicocarpus</taxon>
    </lineage>
</organism>
<comment type="subunit">
    <text evidence="3">Interacts with ERF2.</text>
</comment>
<dbReference type="EMBL" id="PDNB01000005">
    <property type="protein sequence ID" value="PGH18274.1"/>
    <property type="molecule type" value="Genomic_DNA"/>
</dbReference>
<dbReference type="GO" id="GO:0031211">
    <property type="term" value="C:endoplasmic reticulum palmitoyltransferase complex"/>
    <property type="evidence" value="ECO:0007669"/>
    <property type="project" value="TreeGrafter"/>
</dbReference>
<comment type="subcellular location">
    <subcellularLocation>
        <location evidence="1">Endoplasmic reticulum membrane</location>
        <topology evidence="1">Peripheral membrane protein</topology>
    </subcellularLocation>
</comment>
<comment type="caution">
    <text evidence="9">The sequence shown here is derived from an EMBL/GenBank/DDBJ whole genome shotgun (WGS) entry which is preliminary data.</text>
</comment>
<dbReference type="Proteomes" id="UP000223968">
    <property type="component" value="Unassembled WGS sequence"/>
</dbReference>
<proteinExistence type="inferred from homology"/>
<dbReference type="OrthoDB" id="5377273at2759"/>
<dbReference type="GO" id="GO:0005789">
    <property type="term" value="C:endoplasmic reticulum membrane"/>
    <property type="evidence" value="ECO:0007669"/>
    <property type="project" value="UniProtKB-SubCell"/>
</dbReference>
<dbReference type="Pfam" id="PF10256">
    <property type="entry name" value="Erf4"/>
    <property type="match status" value="1"/>
</dbReference>
<dbReference type="PANTHER" id="PTHR13254:SF0">
    <property type="entry name" value="GOLGIN SUBFAMILY A MEMBER 7_ERF4 DOMAIN-CONTAINING PROTEIN"/>
    <property type="match status" value="1"/>
</dbReference>
<feature type="domain" description="Golgin subfamily A member 7/ERF4" evidence="8">
    <location>
        <begin position="312"/>
        <end position="428"/>
    </location>
</feature>
<evidence type="ECO:0000256" key="5">
    <source>
        <dbReference type="ARBA" id="ARBA00022824"/>
    </source>
</evidence>
<evidence type="ECO:0000256" key="4">
    <source>
        <dbReference type="ARBA" id="ARBA00018463"/>
    </source>
</evidence>
<name>A0A2B7Y2G6_9EURO</name>
<evidence type="ECO:0000313" key="10">
    <source>
        <dbReference type="Proteomes" id="UP000223968"/>
    </source>
</evidence>
<feature type="region of interest" description="Disordered" evidence="7">
    <location>
        <begin position="442"/>
        <end position="466"/>
    </location>
</feature>
<accession>A0A2B7Y2G6</accession>
<comment type="similarity">
    <text evidence="2">Belongs to the ERF4 family.</text>
</comment>
<keyword evidence="5" id="KW-0256">Endoplasmic reticulum</keyword>
<feature type="compositionally biased region" description="Low complexity" evidence="7">
    <location>
        <begin position="60"/>
        <end position="77"/>
    </location>
</feature>
<feature type="compositionally biased region" description="Basic and acidic residues" evidence="7">
    <location>
        <begin position="234"/>
        <end position="246"/>
    </location>
</feature>
<dbReference type="GO" id="GO:0006612">
    <property type="term" value="P:protein targeting to membrane"/>
    <property type="evidence" value="ECO:0007669"/>
    <property type="project" value="TreeGrafter"/>
</dbReference>
<evidence type="ECO:0000313" key="9">
    <source>
        <dbReference type="EMBL" id="PGH18274.1"/>
    </source>
</evidence>
<evidence type="ECO:0000256" key="6">
    <source>
        <dbReference type="ARBA" id="ARBA00023136"/>
    </source>
</evidence>
<feature type="compositionally biased region" description="Polar residues" evidence="7">
    <location>
        <begin position="250"/>
        <end position="263"/>
    </location>
</feature>
<protein>
    <recommendedName>
        <fullName evidence="4">Ras modification protein ERF4</fullName>
    </recommendedName>
</protein>
<dbReference type="PANTHER" id="PTHR13254">
    <property type="entry name" value="GOLGI AUTOANTIGEN, GOLGIN SUBFAMILY A, 7"/>
    <property type="match status" value="1"/>
</dbReference>
<evidence type="ECO:0000256" key="2">
    <source>
        <dbReference type="ARBA" id="ARBA00007732"/>
    </source>
</evidence>
<gene>
    <name evidence="9" type="ORF">AJ79_00613</name>
</gene>